<comment type="caution">
    <text evidence="4">The sequence shown here is derived from an EMBL/GenBank/DDBJ whole genome shotgun (WGS) entry which is preliminary data.</text>
</comment>
<evidence type="ECO:0000259" key="2">
    <source>
        <dbReference type="Pfam" id="PF04773"/>
    </source>
</evidence>
<dbReference type="EMBL" id="SJSN01000020">
    <property type="protein sequence ID" value="TCD00735.1"/>
    <property type="molecule type" value="Genomic_DNA"/>
</dbReference>
<organism evidence="4 5">
    <name type="scientific">Pedobacter frigidisoli</name>
    <dbReference type="NCBI Taxonomy" id="2530455"/>
    <lineage>
        <taxon>Bacteria</taxon>
        <taxon>Pseudomonadati</taxon>
        <taxon>Bacteroidota</taxon>
        <taxon>Sphingobacteriia</taxon>
        <taxon>Sphingobacteriales</taxon>
        <taxon>Sphingobacteriaceae</taxon>
        <taxon>Pedobacter</taxon>
    </lineage>
</organism>
<dbReference type="RefSeq" id="WP_131562166.1">
    <property type="nucleotide sequence ID" value="NZ_SJSN01000020.1"/>
</dbReference>
<dbReference type="PANTHER" id="PTHR30273:SF2">
    <property type="entry name" value="PROTEIN FECR"/>
    <property type="match status" value="1"/>
</dbReference>
<dbReference type="Gene3D" id="3.55.50.30">
    <property type="match status" value="1"/>
</dbReference>
<keyword evidence="1" id="KW-0812">Transmembrane</keyword>
<dbReference type="PANTHER" id="PTHR30273">
    <property type="entry name" value="PERIPLASMIC SIGNAL SENSOR AND SIGMA FACTOR ACTIVATOR FECR-RELATED"/>
    <property type="match status" value="1"/>
</dbReference>
<keyword evidence="1" id="KW-0472">Membrane</keyword>
<dbReference type="AlphaFoldDB" id="A0A4R0NNI7"/>
<evidence type="ECO:0000313" key="4">
    <source>
        <dbReference type="EMBL" id="TCD00735.1"/>
    </source>
</evidence>
<dbReference type="GO" id="GO:0016989">
    <property type="term" value="F:sigma factor antagonist activity"/>
    <property type="evidence" value="ECO:0007669"/>
    <property type="project" value="TreeGrafter"/>
</dbReference>
<feature type="domain" description="Protein FecR C-terminal" evidence="3">
    <location>
        <begin position="245"/>
        <end position="315"/>
    </location>
</feature>
<proteinExistence type="predicted"/>
<dbReference type="Pfam" id="PF16344">
    <property type="entry name" value="FecR_C"/>
    <property type="match status" value="1"/>
</dbReference>
<dbReference type="InterPro" id="IPR032508">
    <property type="entry name" value="FecR_C"/>
</dbReference>
<keyword evidence="5" id="KW-1185">Reference proteome</keyword>
<feature type="domain" description="FecR protein" evidence="2">
    <location>
        <begin position="111"/>
        <end position="200"/>
    </location>
</feature>
<accession>A0A4R0NNI7</accession>
<sequence>MEKIKLSSQLLDRYLDGTCTTKERSIVEGWYNEQLKVTSVPFSESRYQVVEDEMWQKIRSKSVTRKRRLWQITSVAAACILIVFMTKLLFFPGISPESIKPSLQTLAVVDKANSLVQLPDGSMVILKKGSKISFAKSFKGLKAREVYLTGGAFFDVRHLSNQSFVVHSGKIKTTVLGTAFDIVAEPGSSEVIVRVIRGKVNVAGEEGSIGDLLPNKKVTISLRTSQSTFANVNAVQEMSWTKQDILLNNLEFSAICEHLENRFNVKITILGDDLKRKHSTISLTADENLNEFMQTLCEFNGAEFTYDQKNNQYTIRPNKS</sequence>
<gene>
    <name evidence="4" type="ORF">EZ449_19735</name>
</gene>
<evidence type="ECO:0000256" key="1">
    <source>
        <dbReference type="SAM" id="Phobius"/>
    </source>
</evidence>
<dbReference type="PIRSF" id="PIRSF018266">
    <property type="entry name" value="FecR"/>
    <property type="match status" value="1"/>
</dbReference>
<dbReference type="InterPro" id="IPR006860">
    <property type="entry name" value="FecR"/>
</dbReference>
<reference evidence="4 5" key="1">
    <citation type="submission" date="2019-02" db="EMBL/GenBank/DDBJ databases">
        <title>Pedobacter sp. RP-3-11 sp. nov., isolated from Arctic soil.</title>
        <authorList>
            <person name="Dahal R.H."/>
        </authorList>
    </citation>
    <scope>NUCLEOTIDE SEQUENCE [LARGE SCALE GENOMIC DNA]</scope>
    <source>
        <strain evidence="4 5">RP-3-11</strain>
    </source>
</reference>
<protein>
    <submittedName>
        <fullName evidence="4">FecR family protein</fullName>
    </submittedName>
</protein>
<dbReference type="Gene3D" id="2.60.120.1440">
    <property type="match status" value="1"/>
</dbReference>
<evidence type="ECO:0000259" key="3">
    <source>
        <dbReference type="Pfam" id="PF16344"/>
    </source>
</evidence>
<feature type="transmembrane region" description="Helical" evidence="1">
    <location>
        <begin position="69"/>
        <end position="91"/>
    </location>
</feature>
<dbReference type="Pfam" id="PF04773">
    <property type="entry name" value="FecR"/>
    <property type="match status" value="1"/>
</dbReference>
<dbReference type="InterPro" id="IPR012373">
    <property type="entry name" value="Ferrdict_sens_TM"/>
</dbReference>
<dbReference type="OrthoDB" id="697544at2"/>
<dbReference type="Proteomes" id="UP000291485">
    <property type="component" value="Unassembled WGS sequence"/>
</dbReference>
<keyword evidence="1" id="KW-1133">Transmembrane helix</keyword>
<evidence type="ECO:0000313" key="5">
    <source>
        <dbReference type="Proteomes" id="UP000291485"/>
    </source>
</evidence>
<name>A0A4R0NNI7_9SPHI</name>